<protein>
    <submittedName>
        <fullName evidence="5">Uncharacterized protein</fullName>
    </submittedName>
</protein>
<evidence type="ECO:0000256" key="4">
    <source>
        <dbReference type="SAM" id="SignalP"/>
    </source>
</evidence>
<dbReference type="OMA" id="RVWIFIE"/>
<dbReference type="GO" id="GO:0009611">
    <property type="term" value="P:response to wounding"/>
    <property type="evidence" value="ECO:0007669"/>
    <property type="project" value="InterPro"/>
</dbReference>
<reference evidence="5" key="2">
    <citation type="submission" date="2013-04" db="UniProtKB">
        <authorList>
            <consortium name="EnsemblPlants"/>
        </authorList>
    </citation>
    <scope>IDENTIFICATION</scope>
</reference>
<feature type="chain" id="PRO_5003773350" evidence="4">
    <location>
        <begin position="18"/>
        <end position="108"/>
    </location>
</feature>
<reference evidence="5" key="1">
    <citation type="journal article" date="2013" name="Nat. Commun.">
        <title>Whole-genome sequencing of Oryza brachyantha reveals mechanisms underlying Oryza genome evolution.</title>
        <authorList>
            <person name="Chen J."/>
            <person name="Huang Q."/>
            <person name="Gao D."/>
            <person name="Wang J."/>
            <person name="Lang Y."/>
            <person name="Liu T."/>
            <person name="Li B."/>
            <person name="Bai Z."/>
            <person name="Luis Goicoechea J."/>
            <person name="Liang C."/>
            <person name="Chen C."/>
            <person name="Zhang W."/>
            <person name="Sun S."/>
            <person name="Liao Y."/>
            <person name="Zhang X."/>
            <person name="Yang L."/>
            <person name="Song C."/>
            <person name="Wang M."/>
            <person name="Shi J."/>
            <person name="Liu G."/>
            <person name="Liu J."/>
            <person name="Zhou H."/>
            <person name="Zhou W."/>
            <person name="Yu Q."/>
            <person name="An N."/>
            <person name="Chen Y."/>
            <person name="Cai Q."/>
            <person name="Wang B."/>
            <person name="Liu B."/>
            <person name="Min J."/>
            <person name="Huang Y."/>
            <person name="Wu H."/>
            <person name="Li Z."/>
            <person name="Zhang Y."/>
            <person name="Yin Y."/>
            <person name="Song W."/>
            <person name="Jiang J."/>
            <person name="Jackson S.A."/>
            <person name="Wing R.A."/>
            <person name="Wang J."/>
            <person name="Chen M."/>
        </authorList>
    </citation>
    <scope>NUCLEOTIDE SEQUENCE [LARGE SCALE GENOMIC DNA]</scope>
    <source>
        <strain evidence="5">cv. IRGC 101232</strain>
    </source>
</reference>
<dbReference type="PROSITE" id="PS00285">
    <property type="entry name" value="POTATO_INHIBITOR"/>
    <property type="match status" value="1"/>
</dbReference>
<dbReference type="EnsemblPlants" id="OB06G21310.1">
    <property type="protein sequence ID" value="OB06G21310.1"/>
    <property type="gene ID" value="OB06G21310"/>
</dbReference>
<feature type="signal peptide" evidence="4">
    <location>
        <begin position="1"/>
        <end position="17"/>
    </location>
</feature>
<keyword evidence="3" id="KW-0722">Serine protease inhibitor</keyword>
<dbReference type="Pfam" id="PF00280">
    <property type="entry name" value="potato_inhibit"/>
    <property type="match status" value="1"/>
</dbReference>
<dbReference type="Gramene" id="OB06G21310.1">
    <property type="protein sequence ID" value="OB06G21310.1"/>
    <property type="gene ID" value="OB06G21310"/>
</dbReference>
<name>J3MDN7_ORYBR</name>
<dbReference type="STRING" id="4533.J3MDN7"/>
<dbReference type="InterPro" id="IPR036354">
    <property type="entry name" value="Prot_inh_pot1_sf"/>
</dbReference>
<dbReference type="Proteomes" id="UP000006038">
    <property type="component" value="Chromosome 6"/>
</dbReference>
<dbReference type="GO" id="GO:0004867">
    <property type="term" value="F:serine-type endopeptidase inhibitor activity"/>
    <property type="evidence" value="ECO:0007669"/>
    <property type="project" value="UniProtKB-KW"/>
</dbReference>
<proteinExistence type="inferred from homology"/>
<keyword evidence="2" id="KW-0646">Protease inhibitor</keyword>
<sequence length="108" mass="11335">MALMMALLLAKTKFVTNDVVRDEPSVMGSFIDDLAAGKSAWPELVGKKGGEAKAVIERERPDITGAIFVPQGAFVTDDYCCNRVRIILDGSAGADLANAIVAAVPVIG</sequence>
<dbReference type="PANTHER" id="PTHR33091:SF50">
    <property type="entry name" value="OS06G0319900 PROTEIN"/>
    <property type="match status" value="1"/>
</dbReference>
<accession>J3MDN7</accession>
<dbReference type="HOGENOM" id="CLU_158942_4_0_1"/>
<comment type="similarity">
    <text evidence="1">Belongs to the protease inhibitor I13 (potato type I serine protease inhibitor) family.</text>
</comment>
<evidence type="ECO:0000313" key="5">
    <source>
        <dbReference type="EnsemblPlants" id="OB06G21310.1"/>
    </source>
</evidence>
<evidence type="ECO:0000256" key="2">
    <source>
        <dbReference type="ARBA" id="ARBA00022690"/>
    </source>
</evidence>
<keyword evidence="6" id="KW-1185">Reference proteome</keyword>
<dbReference type="InterPro" id="IPR000864">
    <property type="entry name" value="Prot_inh_pot1"/>
</dbReference>
<evidence type="ECO:0000256" key="3">
    <source>
        <dbReference type="ARBA" id="ARBA00022900"/>
    </source>
</evidence>
<evidence type="ECO:0000313" key="6">
    <source>
        <dbReference type="Proteomes" id="UP000006038"/>
    </source>
</evidence>
<dbReference type="PRINTS" id="PR00292">
    <property type="entry name" value="POTATOINHBTR"/>
</dbReference>
<dbReference type="Gene3D" id="3.30.10.10">
    <property type="entry name" value="Trypsin Inhibitor V, subunit A"/>
    <property type="match status" value="1"/>
</dbReference>
<organism evidence="5">
    <name type="scientific">Oryza brachyantha</name>
    <name type="common">malo sina</name>
    <dbReference type="NCBI Taxonomy" id="4533"/>
    <lineage>
        <taxon>Eukaryota</taxon>
        <taxon>Viridiplantae</taxon>
        <taxon>Streptophyta</taxon>
        <taxon>Embryophyta</taxon>
        <taxon>Tracheophyta</taxon>
        <taxon>Spermatophyta</taxon>
        <taxon>Magnoliopsida</taxon>
        <taxon>Liliopsida</taxon>
        <taxon>Poales</taxon>
        <taxon>Poaceae</taxon>
        <taxon>BOP clade</taxon>
        <taxon>Oryzoideae</taxon>
        <taxon>Oryzeae</taxon>
        <taxon>Oryzinae</taxon>
        <taxon>Oryza</taxon>
    </lineage>
</organism>
<dbReference type="AlphaFoldDB" id="J3MDN7"/>
<dbReference type="SUPFAM" id="SSF54654">
    <property type="entry name" value="CI-2 family of serine protease inhibitors"/>
    <property type="match status" value="1"/>
</dbReference>
<dbReference type="PANTHER" id="PTHR33091">
    <property type="entry name" value="PROTEIN, PUTATIVE, EXPRESSED-RELATED"/>
    <property type="match status" value="1"/>
</dbReference>
<evidence type="ECO:0000256" key="1">
    <source>
        <dbReference type="ARBA" id="ARBA00008210"/>
    </source>
</evidence>
<keyword evidence="4" id="KW-0732">Signal</keyword>